<dbReference type="AlphaFoldDB" id="A0A9P0AGG2"/>
<comment type="similarity">
    <text evidence="1">Belongs to the DNA/RNA non-specific endonuclease family.</text>
</comment>
<evidence type="ECO:0000313" key="9">
    <source>
        <dbReference type="EMBL" id="CAH0391295.1"/>
    </source>
</evidence>
<evidence type="ECO:0000256" key="3">
    <source>
        <dbReference type="ARBA" id="ARBA00022759"/>
    </source>
</evidence>
<dbReference type="Gene3D" id="3.40.570.10">
    <property type="entry name" value="Extracellular Endonuclease, subunit A"/>
    <property type="match status" value="1"/>
</dbReference>
<feature type="compositionally biased region" description="Polar residues" evidence="6">
    <location>
        <begin position="689"/>
        <end position="723"/>
    </location>
</feature>
<feature type="binding site" evidence="5">
    <location>
        <position position="910"/>
    </location>
    <ligand>
        <name>Mg(2+)</name>
        <dbReference type="ChEBI" id="CHEBI:18420"/>
        <note>catalytic</note>
    </ligand>
</feature>
<sequence>MTIVVALIYFLTSSVLNVQSFILGRRVSEDSCRISLSRDLATIPSLMINESAGTLLYPTEDDVIVLAPNAEFLLYCPSGFAERRIQPRGIRVVCKRDNSVVYGNATYRINQLGCTKHPGSTLRRTGATCSQGNYTLLHVGYEYESEESPSVGGEGDDGGNGVGLDNDVDSDEEETETGRNETGNGIEAETEVSRDETGNEIRELEAETEVSVNESGDSVRVVESGMETDAGETGNGVRAVEAETEVSVDESGRGVQGVEPEKETVVDETGNGVLAVEAETKVSVGESGRGVQGVEPEKETVADETGNGVRAVEAETEVSVDESGSGIRGGESGKETEADETGNEVRAVRVEVEEDEEKTAEVKMEMGMGETGDGFRTMKPDHFSGKLKVGKRGGAASTTMNGGVQNDFELRNLKVVPEKEPTDTEVDTSVTAKESGGDSKLLSLFAGYRMRIQEGVHDVAFDLPLNFRSTGSRKLAPLVVENIRALGTFKTGNSMSGTNGRVTRDASNIRMRQEERTPIRDGMKMILMKKMFATGSDASRFDDGYSLKPHDARFTGNDVRLTESSASLTASSNIRIGGTTNINGNDGGFIGRSVTPAENAASSAGNSVSFTGNIEGLIESTTIHTEGEPSYTYTGSNLSGGDASFTRDGASSTGNGLSLSEYSANSIRSYTAFARNGHNSAGNAHDPSLTGNDPSLTGNDPSLTGNDPSLSGNDPSRTGNGPSLSRDDSNFPRNSASLPRNGPGFARSDSKHTGNAKRRDRKRPHNKSATSENALNPEKASFRRKPVGEVRFIKLIEICYDLERHRAVYASHELDERIRGRQHSVPRINFKTDIFDEEHIDVNALYTRKGQLARLTALLGSADLANEYIRRDDHFLARGHFSPKADFVHAAEQLATFYYVNVAPQWQTFNGGNWVKLEDALRDLIVKRPGKLHVYTGTHGVIALKDINDNEVEIYLGEKDGRPIVPVPKYYWKVFYRPERREGVAVVGLNNPYREVAEGDILCEDVCRAYEWLDWDTKNQDKGVMYCCALGEFQRKFIHLGLEESETVTIRAEGQEDEEDEQGERVVESTTFKMESSSSSPILGTTQLQHKM</sequence>
<evidence type="ECO:0000256" key="5">
    <source>
        <dbReference type="PIRSR" id="PIRSR640255-2"/>
    </source>
</evidence>
<evidence type="ECO:0000256" key="1">
    <source>
        <dbReference type="ARBA" id="ARBA00010052"/>
    </source>
</evidence>
<keyword evidence="5" id="KW-0479">Metal-binding</keyword>
<dbReference type="Proteomes" id="UP001152759">
    <property type="component" value="Chromosome 6"/>
</dbReference>
<dbReference type="GO" id="GO:0005743">
    <property type="term" value="C:mitochondrial inner membrane"/>
    <property type="evidence" value="ECO:0007669"/>
    <property type="project" value="TreeGrafter"/>
</dbReference>
<dbReference type="SMART" id="SM00892">
    <property type="entry name" value="Endonuclease_NS"/>
    <property type="match status" value="1"/>
</dbReference>
<keyword evidence="3" id="KW-0378">Hydrolase</keyword>
<feature type="region of interest" description="Disordered" evidence="6">
    <location>
        <begin position="678"/>
        <end position="780"/>
    </location>
</feature>
<feature type="region of interest" description="Disordered" evidence="6">
    <location>
        <begin position="1052"/>
        <end position="1071"/>
    </location>
</feature>
<feature type="region of interest" description="Disordered" evidence="6">
    <location>
        <begin position="318"/>
        <end position="343"/>
    </location>
</feature>
<gene>
    <name evidence="9" type="ORF">BEMITA_LOCUS9930</name>
</gene>
<evidence type="ECO:0000313" key="10">
    <source>
        <dbReference type="Proteomes" id="UP001152759"/>
    </source>
</evidence>
<dbReference type="SUPFAM" id="SSF54060">
    <property type="entry name" value="His-Me finger endonucleases"/>
    <property type="match status" value="1"/>
</dbReference>
<keyword evidence="2" id="KW-0540">Nuclease</keyword>
<evidence type="ECO:0000256" key="4">
    <source>
        <dbReference type="PIRSR" id="PIRSR640255-1"/>
    </source>
</evidence>
<organism evidence="9 10">
    <name type="scientific">Bemisia tabaci</name>
    <name type="common">Sweetpotato whitefly</name>
    <name type="synonym">Aleurodes tabaci</name>
    <dbReference type="NCBI Taxonomy" id="7038"/>
    <lineage>
        <taxon>Eukaryota</taxon>
        <taxon>Metazoa</taxon>
        <taxon>Ecdysozoa</taxon>
        <taxon>Arthropoda</taxon>
        <taxon>Hexapoda</taxon>
        <taxon>Insecta</taxon>
        <taxon>Pterygota</taxon>
        <taxon>Neoptera</taxon>
        <taxon>Paraneoptera</taxon>
        <taxon>Hemiptera</taxon>
        <taxon>Sternorrhyncha</taxon>
        <taxon>Aleyrodoidea</taxon>
        <taxon>Aleyrodidae</taxon>
        <taxon>Aleyrodinae</taxon>
        <taxon>Bemisia</taxon>
    </lineage>
</organism>
<dbReference type="GO" id="GO:0003676">
    <property type="term" value="F:nucleic acid binding"/>
    <property type="evidence" value="ECO:0007669"/>
    <property type="project" value="InterPro"/>
</dbReference>
<dbReference type="InterPro" id="IPR044929">
    <property type="entry name" value="DNA/RNA_non-sp_Endonuclease_sf"/>
</dbReference>
<evidence type="ECO:0000259" key="8">
    <source>
        <dbReference type="SMART" id="SM00892"/>
    </source>
</evidence>
<feature type="compositionally biased region" description="Basic residues" evidence="6">
    <location>
        <begin position="754"/>
        <end position="766"/>
    </location>
</feature>
<feature type="region of interest" description="Disordered" evidence="6">
    <location>
        <begin position="143"/>
        <end position="199"/>
    </location>
</feature>
<feature type="compositionally biased region" description="Acidic residues" evidence="6">
    <location>
        <begin position="166"/>
        <end position="175"/>
    </location>
</feature>
<name>A0A9P0AGG2_BEMTA</name>
<dbReference type="GO" id="GO:0006309">
    <property type="term" value="P:apoptotic DNA fragmentation"/>
    <property type="evidence" value="ECO:0007669"/>
    <property type="project" value="TreeGrafter"/>
</dbReference>
<dbReference type="PANTHER" id="PTHR13966:SF19">
    <property type="entry name" value="NUCLEASE EXOG, MITOCHONDRIAL"/>
    <property type="match status" value="1"/>
</dbReference>
<accession>A0A9P0AGG2</accession>
<dbReference type="GO" id="GO:0046872">
    <property type="term" value="F:metal ion binding"/>
    <property type="evidence" value="ECO:0007669"/>
    <property type="project" value="UniProtKB-KW"/>
</dbReference>
<evidence type="ECO:0000256" key="6">
    <source>
        <dbReference type="SAM" id="MobiDB-lite"/>
    </source>
</evidence>
<feature type="active site" description="Proton acceptor" evidence="4">
    <location>
        <position position="880"/>
    </location>
</feature>
<dbReference type="GO" id="GO:0000014">
    <property type="term" value="F:single-stranded DNA endodeoxyribonuclease activity"/>
    <property type="evidence" value="ECO:0007669"/>
    <property type="project" value="TreeGrafter"/>
</dbReference>
<dbReference type="FunFam" id="3.40.570.10:FF:000007">
    <property type="entry name" value="Alkaline nuclease"/>
    <property type="match status" value="1"/>
</dbReference>
<feature type="domain" description="DNA/RNA non-specific endonuclease/pyrophosphatase/phosphodiesterase" evidence="8">
    <location>
        <begin position="792"/>
        <end position="1033"/>
    </location>
</feature>
<dbReference type="InterPro" id="IPR001604">
    <property type="entry name" value="Endo_G_ENPP1-like_dom"/>
</dbReference>
<feature type="signal peptide" evidence="7">
    <location>
        <begin position="1"/>
        <end position="17"/>
    </location>
</feature>
<keyword evidence="10" id="KW-1185">Reference proteome</keyword>
<proteinExistence type="inferred from homology"/>
<keyword evidence="3" id="KW-0255">Endonuclease</keyword>
<dbReference type="PANTHER" id="PTHR13966">
    <property type="entry name" value="ENDONUCLEASE RELATED"/>
    <property type="match status" value="1"/>
</dbReference>
<feature type="chain" id="PRO_5040476323" description="DNA/RNA non-specific endonuclease/pyrophosphatase/phosphodiesterase domain-containing protein" evidence="7">
    <location>
        <begin position="18"/>
        <end position="1092"/>
    </location>
</feature>
<evidence type="ECO:0000256" key="2">
    <source>
        <dbReference type="ARBA" id="ARBA00022722"/>
    </source>
</evidence>
<protein>
    <recommendedName>
        <fullName evidence="8">DNA/RNA non-specific endonuclease/pyrophosphatase/phosphodiesterase domain-containing protein</fullName>
    </recommendedName>
</protein>
<keyword evidence="7" id="KW-0732">Signal</keyword>
<dbReference type="InterPro" id="IPR040255">
    <property type="entry name" value="Non-specific_endonuclease"/>
</dbReference>
<dbReference type="EMBL" id="OU963867">
    <property type="protein sequence ID" value="CAH0391295.1"/>
    <property type="molecule type" value="Genomic_DNA"/>
</dbReference>
<evidence type="ECO:0000256" key="7">
    <source>
        <dbReference type="SAM" id="SignalP"/>
    </source>
</evidence>
<dbReference type="GO" id="GO:0005634">
    <property type="term" value="C:nucleus"/>
    <property type="evidence" value="ECO:0007669"/>
    <property type="project" value="TreeGrafter"/>
</dbReference>
<dbReference type="InterPro" id="IPR044925">
    <property type="entry name" value="His-Me_finger_sf"/>
</dbReference>
<dbReference type="KEGG" id="btab:109038507"/>
<dbReference type="Pfam" id="PF01223">
    <property type="entry name" value="Endonuclease_NS"/>
    <property type="match status" value="1"/>
</dbReference>
<dbReference type="GO" id="GO:0004521">
    <property type="term" value="F:RNA endonuclease activity"/>
    <property type="evidence" value="ECO:0007669"/>
    <property type="project" value="TreeGrafter"/>
</dbReference>
<reference evidence="9" key="1">
    <citation type="submission" date="2021-12" db="EMBL/GenBank/DDBJ databases">
        <authorList>
            <person name="King R."/>
        </authorList>
    </citation>
    <scope>NUCLEOTIDE SEQUENCE</scope>
</reference>